<dbReference type="Pfam" id="PF00004">
    <property type="entry name" value="AAA"/>
    <property type="match status" value="1"/>
</dbReference>
<dbReference type="InterPro" id="IPR027417">
    <property type="entry name" value="P-loop_NTPase"/>
</dbReference>
<dbReference type="GO" id="GO:0006515">
    <property type="term" value="P:protein quality control for misfolded or incompletely synthesized proteins"/>
    <property type="evidence" value="ECO:0007669"/>
    <property type="project" value="TreeGrafter"/>
</dbReference>
<dbReference type="InterPro" id="IPR054594">
    <property type="entry name" value="Lon_lid"/>
</dbReference>
<dbReference type="Pfam" id="PF22667">
    <property type="entry name" value="Lon_lid"/>
    <property type="match status" value="1"/>
</dbReference>
<feature type="domain" description="AAA+ ATPase" evidence="1">
    <location>
        <begin position="108"/>
        <end position="256"/>
    </location>
</feature>
<dbReference type="InterPro" id="IPR003959">
    <property type="entry name" value="ATPase_AAA_core"/>
</dbReference>
<dbReference type="Gene3D" id="1.10.8.60">
    <property type="match status" value="1"/>
</dbReference>
<dbReference type="GO" id="GO:0004252">
    <property type="term" value="F:serine-type endopeptidase activity"/>
    <property type="evidence" value="ECO:0007669"/>
    <property type="project" value="InterPro"/>
</dbReference>
<reference evidence="2 3" key="1">
    <citation type="journal article" date="2016" name="Nat. Commun.">
        <title>Thousands of microbial genomes shed light on interconnected biogeochemical processes in an aquifer system.</title>
        <authorList>
            <person name="Anantharaman K."/>
            <person name="Brown C.T."/>
            <person name="Hug L.A."/>
            <person name="Sharon I."/>
            <person name="Castelle C.J."/>
            <person name="Probst A.J."/>
            <person name="Thomas B.C."/>
            <person name="Singh A."/>
            <person name="Wilkins M.J."/>
            <person name="Karaoz U."/>
            <person name="Brodie E.L."/>
            <person name="Williams K.H."/>
            <person name="Hubbard S.S."/>
            <person name="Banfield J.F."/>
        </authorList>
    </citation>
    <scope>NUCLEOTIDE SEQUENCE [LARGE SCALE GENOMIC DNA]</scope>
</reference>
<dbReference type="GO" id="GO:0005524">
    <property type="term" value="F:ATP binding"/>
    <property type="evidence" value="ECO:0007669"/>
    <property type="project" value="InterPro"/>
</dbReference>
<dbReference type="Proteomes" id="UP000177258">
    <property type="component" value="Unassembled WGS sequence"/>
</dbReference>
<gene>
    <name evidence="2" type="ORF">A3D83_03025</name>
</gene>
<dbReference type="EMBL" id="MFDB01000014">
    <property type="protein sequence ID" value="OGE33152.1"/>
    <property type="molecule type" value="Genomic_DNA"/>
</dbReference>
<dbReference type="InterPro" id="IPR027065">
    <property type="entry name" value="Lon_Prtase"/>
</dbReference>
<evidence type="ECO:0000313" key="3">
    <source>
        <dbReference type="Proteomes" id="UP000177258"/>
    </source>
</evidence>
<evidence type="ECO:0000259" key="1">
    <source>
        <dbReference type="SMART" id="SM00382"/>
    </source>
</evidence>
<dbReference type="PANTHER" id="PTHR43718:SF2">
    <property type="entry name" value="LON PROTEASE HOMOLOG, MITOCHONDRIAL"/>
    <property type="match status" value="1"/>
</dbReference>
<comment type="caution">
    <text evidence="2">The sequence shown here is derived from an EMBL/GenBank/DDBJ whole genome shotgun (WGS) entry which is preliminary data.</text>
</comment>
<sequence length="341" mass="37465">MDSARATIEELKIKITQASLPKEIEEKLLNLLQFGGGGSTELAGLINYINFVIALPFNKYSQDILDINRTKQILDKNHYGLQSVKDRILEYLSVLILHKTTGQENDFHAPVLAFIGLVGTGKTSLAYSIAEALGRPLVRIPFGGLGDPASLRGASRIRPDAEPSQIIKAIKAAEVSNPVILLDEIDRVAVENKVDIMGVLVELLDPAQNQAFVDHYLDFPYDLSQVLFIATANNTGNIATAVLDRLEPIVMPSYSDEEKLKIGRDYLLPKTMQESGINQNILTIDEAVWPAILRPLGFDSGIRSLTRSLQAICRKVARKKVEGGSGPFRITSENLGEYLQG</sequence>
<evidence type="ECO:0000313" key="2">
    <source>
        <dbReference type="EMBL" id="OGE33152.1"/>
    </source>
</evidence>
<dbReference type="SMART" id="SM00382">
    <property type="entry name" value="AAA"/>
    <property type="match status" value="1"/>
</dbReference>
<dbReference type="GO" id="GO:0016887">
    <property type="term" value="F:ATP hydrolysis activity"/>
    <property type="evidence" value="ECO:0007669"/>
    <property type="project" value="InterPro"/>
</dbReference>
<accession>A0A1F5JWY0</accession>
<organism evidence="2 3">
    <name type="scientific">Candidatus Daviesbacteria bacterium RIFCSPHIGHO2_02_FULL_41_10</name>
    <dbReference type="NCBI Taxonomy" id="1797774"/>
    <lineage>
        <taxon>Bacteria</taxon>
        <taxon>Candidatus Daviesiibacteriota</taxon>
    </lineage>
</organism>
<proteinExistence type="predicted"/>
<dbReference type="SUPFAM" id="SSF52540">
    <property type="entry name" value="P-loop containing nucleoside triphosphate hydrolases"/>
    <property type="match status" value="1"/>
</dbReference>
<dbReference type="Gene3D" id="3.40.50.300">
    <property type="entry name" value="P-loop containing nucleotide triphosphate hydrolases"/>
    <property type="match status" value="1"/>
</dbReference>
<name>A0A1F5JWY0_9BACT</name>
<dbReference type="PANTHER" id="PTHR43718">
    <property type="entry name" value="LON PROTEASE"/>
    <property type="match status" value="1"/>
</dbReference>
<dbReference type="AlphaFoldDB" id="A0A1F5JWY0"/>
<dbReference type="InterPro" id="IPR003593">
    <property type="entry name" value="AAA+_ATPase"/>
</dbReference>
<protein>
    <recommendedName>
        <fullName evidence="1">AAA+ ATPase domain-containing protein</fullName>
    </recommendedName>
</protein>
<dbReference type="GO" id="GO:0004176">
    <property type="term" value="F:ATP-dependent peptidase activity"/>
    <property type="evidence" value="ECO:0007669"/>
    <property type="project" value="InterPro"/>
</dbReference>